<protein>
    <submittedName>
        <fullName evidence="5">FadR/GntR family transcriptional regulator</fullName>
    </submittedName>
</protein>
<dbReference type="PANTHER" id="PTHR43537">
    <property type="entry name" value="TRANSCRIPTIONAL REGULATOR, GNTR FAMILY"/>
    <property type="match status" value="1"/>
</dbReference>
<keyword evidence="3" id="KW-0804">Transcription</keyword>
<dbReference type="PANTHER" id="PTHR43537:SF44">
    <property type="entry name" value="GNTR FAMILY REGULATORY PROTEIN"/>
    <property type="match status" value="1"/>
</dbReference>
<dbReference type="EMBL" id="JBHUEA010000018">
    <property type="protein sequence ID" value="MFD1722267.1"/>
    <property type="molecule type" value="Genomic_DNA"/>
</dbReference>
<feature type="domain" description="HTH gntR-type" evidence="4">
    <location>
        <begin position="4"/>
        <end position="72"/>
    </location>
</feature>
<dbReference type="PRINTS" id="PR00035">
    <property type="entry name" value="HTHGNTR"/>
</dbReference>
<dbReference type="Gene3D" id="1.20.120.530">
    <property type="entry name" value="GntR ligand-binding domain-like"/>
    <property type="match status" value="1"/>
</dbReference>
<dbReference type="SMART" id="SM00895">
    <property type="entry name" value="FCD"/>
    <property type="match status" value="1"/>
</dbReference>
<dbReference type="InterPro" id="IPR011711">
    <property type="entry name" value="GntR_C"/>
</dbReference>
<dbReference type="InterPro" id="IPR036388">
    <property type="entry name" value="WH-like_DNA-bd_sf"/>
</dbReference>
<dbReference type="RefSeq" id="WP_377935219.1">
    <property type="nucleotide sequence ID" value="NZ_JBHUEA010000018.1"/>
</dbReference>
<dbReference type="PROSITE" id="PS50949">
    <property type="entry name" value="HTH_GNTR"/>
    <property type="match status" value="1"/>
</dbReference>
<sequence>MARKSLVNTVADDLLDRIVAGEFSSSDPIPGEQELTARHDVSRVTVREAVKTLEAQGVVRVEQGRGTFVNPVHEWTSMEAVLRAATEGTDGETASIQLIELRRIFETGASMLAASKITSTDLQEMHACIDRMRAAHARGDVDEFVAADLEFHDTILNAAGNVFLTVLFRPLTRILAARRRETSKVAEIQRNAIVEHEKVWTALESRDPAAARRAMESHMNQTLTDLRRYVLSPRP</sequence>
<evidence type="ECO:0000313" key="5">
    <source>
        <dbReference type="EMBL" id="MFD1722267.1"/>
    </source>
</evidence>
<keyword evidence="1" id="KW-0805">Transcription regulation</keyword>
<accession>A0ABW4LG85</accession>
<dbReference type="Pfam" id="PF07729">
    <property type="entry name" value="FCD"/>
    <property type="match status" value="1"/>
</dbReference>
<organism evidence="5 6">
    <name type="scientific">Amnibacterium endophyticum</name>
    <dbReference type="NCBI Taxonomy" id="2109337"/>
    <lineage>
        <taxon>Bacteria</taxon>
        <taxon>Bacillati</taxon>
        <taxon>Actinomycetota</taxon>
        <taxon>Actinomycetes</taxon>
        <taxon>Micrococcales</taxon>
        <taxon>Microbacteriaceae</taxon>
        <taxon>Amnibacterium</taxon>
    </lineage>
</organism>
<dbReference type="InterPro" id="IPR036390">
    <property type="entry name" value="WH_DNA-bd_sf"/>
</dbReference>
<dbReference type="InterPro" id="IPR008920">
    <property type="entry name" value="TF_FadR/GntR_C"/>
</dbReference>
<dbReference type="InterPro" id="IPR000524">
    <property type="entry name" value="Tscrpt_reg_HTH_GntR"/>
</dbReference>
<evidence type="ECO:0000313" key="6">
    <source>
        <dbReference type="Proteomes" id="UP001597347"/>
    </source>
</evidence>
<dbReference type="SMART" id="SM00345">
    <property type="entry name" value="HTH_GNTR"/>
    <property type="match status" value="1"/>
</dbReference>
<proteinExistence type="predicted"/>
<dbReference type="CDD" id="cd07377">
    <property type="entry name" value="WHTH_GntR"/>
    <property type="match status" value="1"/>
</dbReference>
<dbReference type="Gene3D" id="1.10.10.10">
    <property type="entry name" value="Winged helix-like DNA-binding domain superfamily/Winged helix DNA-binding domain"/>
    <property type="match status" value="1"/>
</dbReference>
<evidence type="ECO:0000259" key="4">
    <source>
        <dbReference type="PROSITE" id="PS50949"/>
    </source>
</evidence>
<keyword evidence="2" id="KW-0238">DNA-binding</keyword>
<dbReference type="SUPFAM" id="SSF48008">
    <property type="entry name" value="GntR ligand-binding domain-like"/>
    <property type="match status" value="1"/>
</dbReference>
<reference evidence="6" key="1">
    <citation type="journal article" date="2019" name="Int. J. Syst. Evol. Microbiol.">
        <title>The Global Catalogue of Microorganisms (GCM) 10K type strain sequencing project: providing services to taxonomists for standard genome sequencing and annotation.</title>
        <authorList>
            <consortium name="The Broad Institute Genomics Platform"/>
            <consortium name="The Broad Institute Genome Sequencing Center for Infectious Disease"/>
            <person name="Wu L."/>
            <person name="Ma J."/>
        </authorList>
    </citation>
    <scope>NUCLEOTIDE SEQUENCE [LARGE SCALE GENOMIC DNA]</scope>
    <source>
        <strain evidence="6">CGMCC 1.12471</strain>
    </source>
</reference>
<evidence type="ECO:0000256" key="2">
    <source>
        <dbReference type="ARBA" id="ARBA00023125"/>
    </source>
</evidence>
<gene>
    <name evidence="5" type="ORF">ACFSBI_11965</name>
</gene>
<dbReference type="Proteomes" id="UP001597347">
    <property type="component" value="Unassembled WGS sequence"/>
</dbReference>
<evidence type="ECO:0000256" key="1">
    <source>
        <dbReference type="ARBA" id="ARBA00023015"/>
    </source>
</evidence>
<name>A0ABW4LG85_9MICO</name>
<comment type="caution">
    <text evidence="5">The sequence shown here is derived from an EMBL/GenBank/DDBJ whole genome shotgun (WGS) entry which is preliminary data.</text>
</comment>
<evidence type="ECO:0000256" key="3">
    <source>
        <dbReference type="ARBA" id="ARBA00023163"/>
    </source>
</evidence>
<dbReference type="SUPFAM" id="SSF46785">
    <property type="entry name" value="Winged helix' DNA-binding domain"/>
    <property type="match status" value="1"/>
</dbReference>
<dbReference type="Pfam" id="PF00392">
    <property type="entry name" value="GntR"/>
    <property type="match status" value="1"/>
</dbReference>
<keyword evidence="6" id="KW-1185">Reference proteome</keyword>